<proteinExistence type="predicted"/>
<evidence type="ECO:0000313" key="2">
    <source>
        <dbReference type="EMBL" id="RHY63054.1"/>
    </source>
</evidence>
<evidence type="ECO:0000313" key="3">
    <source>
        <dbReference type="Proteomes" id="UP000265716"/>
    </source>
</evidence>
<accession>A0A397DJ80</accession>
<protein>
    <recommendedName>
        <fullName evidence="1">PWWP domain-containing protein</fullName>
    </recommendedName>
</protein>
<name>A0A397DJ80_APHAT</name>
<gene>
    <name evidence="2" type="ORF">DYB38_002723</name>
</gene>
<evidence type="ECO:0000259" key="1">
    <source>
        <dbReference type="PROSITE" id="PS50812"/>
    </source>
</evidence>
<sequence length="149" mass="17174">MLAPLDSTPEANPPDHVKPALLPSQRVAWVLLQDAIWWPVLVCGSFFQEENADKCGHLVEAVHLYYFGTHTYHGSWTPAAMAEDAQIPYNCVAWTLLEGYPWSPVYVFDPNQVRENLELLGNSHQHHLKKARDWPNVYRLVYNFGYHNM</sequence>
<feature type="domain" description="PWWP" evidence="1">
    <location>
        <begin position="24"/>
        <end position="78"/>
    </location>
</feature>
<organism evidence="2 3">
    <name type="scientific">Aphanomyces astaci</name>
    <name type="common">Crayfish plague agent</name>
    <dbReference type="NCBI Taxonomy" id="112090"/>
    <lineage>
        <taxon>Eukaryota</taxon>
        <taxon>Sar</taxon>
        <taxon>Stramenopiles</taxon>
        <taxon>Oomycota</taxon>
        <taxon>Saprolegniomycetes</taxon>
        <taxon>Saprolegniales</taxon>
        <taxon>Verrucalvaceae</taxon>
        <taxon>Aphanomyces</taxon>
    </lineage>
</organism>
<dbReference type="InterPro" id="IPR000313">
    <property type="entry name" value="PWWP_dom"/>
</dbReference>
<dbReference type="VEuPathDB" id="FungiDB:H257_01861"/>
<dbReference type="EMBL" id="QUTC01004680">
    <property type="protein sequence ID" value="RHY63054.1"/>
    <property type="molecule type" value="Genomic_DNA"/>
</dbReference>
<dbReference type="PROSITE" id="PS50812">
    <property type="entry name" value="PWWP"/>
    <property type="match status" value="1"/>
</dbReference>
<dbReference type="Gene3D" id="2.30.30.140">
    <property type="match status" value="2"/>
</dbReference>
<dbReference type="SUPFAM" id="SSF63748">
    <property type="entry name" value="Tudor/PWWP/MBT"/>
    <property type="match status" value="1"/>
</dbReference>
<comment type="caution">
    <text evidence="2">The sequence shown here is derived from an EMBL/GenBank/DDBJ whole genome shotgun (WGS) entry which is preliminary data.</text>
</comment>
<dbReference type="Proteomes" id="UP000265716">
    <property type="component" value="Unassembled WGS sequence"/>
</dbReference>
<dbReference type="AlphaFoldDB" id="A0A397DJ80"/>
<reference evidence="2 3" key="1">
    <citation type="submission" date="2018-08" db="EMBL/GenBank/DDBJ databases">
        <title>Aphanomyces genome sequencing and annotation.</title>
        <authorList>
            <person name="Minardi D."/>
            <person name="Oidtmann B."/>
            <person name="Van Der Giezen M."/>
            <person name="Studholme D.J."/>
        </authorList>
    </citation>
    <scope>NUCLEOTIDE SEQUENCE [LARGE SCALE GENOMIC DNA]</scope>
    <source>
        <strain evidence="2 3">SA</strain>
    </source>
</reference>